<keyword evidence="2" id="KW-1185">Reference proteome</keyword>
<accession>A0ABV8EDL5</accession>
<dbReference type="InterPro" id="IPR011008">
    <property type="entry name" value="Dimeric_a/b-barrel"/>
</dbReference>
<proteinExistence type="predicted"/>
<evidence type="ECO:0000313" key="1">
    <source>
        <dbReference type="EMBL" id="MFC3969531.1"/>
    </source>
</evidence>
<dbReference type="Proteomes" id="UP001595697">
    <property type="component" value="Unassembled WGS sequence"/>
</dbReference>
<dbReference type="SUPFAM" id="SSF54909">
    <property type="entry name" value="Dimeric alpha+beta barrel"/>
    <property type="match status" value="1"/>
</dbReference>
<name>A0ABV8EDL5_9HYPH</name>
<reference evidence="2" key="1">
    <citation type="journal article" date="2019" name="Int. J. Syst. Evol. Microbiol.">
        <title>The Global Catalogue of Microorganisms (GCM) 10K type strain sequencing project: providing services to taxonomists for standard genome sequencing and annotation.</title>
        <authorList>
            <consortium name="The Broad Institute Genomics Platform"/>
            <consortium name="The Broad Institute Genome Sequencing Center for Infectious Disease"/>
            <person name="Wu L."/>
            <person name="Ma J."/>
        </authorList>
    </citation>
    <scope>NUCLEOTIDE SEQUENCE [LARGE SCALE GENOMIC DNA]</scope>
    <source>
        <strain evidence="2">TBRC 5781</strain>
    </source>
</reference>
<evidence type="ECO:0008006" key="3">
    <source>
        <dbReference type="Google" id="ProtNLM"/>
    </source>
</evidence>
<gene>
    <name evidence="1" type="ORF">ACFOVS_15560</name>
</gene>
<protein>
    <recommendedName>
        <fullName evidence="3">Endonuclease</fullName>
    </recommendedName>
</protein>
<dbReference type="Gene3D" id="3.30.70.100">
    <property type="match status" value="1"/>
</dbReference>
<evidence type="ECO:0000313" key="2">
    <source>
        <dbReference type="Proteomes" id="UP001595697"/>
    </source>
</evidence>
<comment type="caution">
    <text evidence="1">The sequence shown here is derived from an EMBL/GenBank/DDBJ whole genome shotgun (WGS) entry which is preliminary data.</text>
</comment>
<sequence length="84" mass="9355">MSTTTRAMCHIVMWNVAGSTADQKNEAIASVCREFEGLRSKIPGMTLLEVGLETDGVSYVRNRLKGLRIARHQMDYLIASRKVA</sequence>
<organism evidence="1 2">
    <name type="scientific">Rhizobium lemnae</name>
    <dbReference type="NCBI Taxonomy" id="1214924"/>
    <lineage>
        <taxon>Bacteria</taxon>
        <taxon>Pseudomonadati</taxon>
        <taxon>Pseudomonadota</taxon>
        <taxon>Alphaproteobacteria</taxon>
        <taxon>Hyphomicrobiales</taxon>
        <taxon>Rhizobiaceae</taxon>
        <taxon>Rhizobium/Agrobacterium group</taxon>
        <taxon>Rhizobium</taxon>
    </lineage>
</organism>
<dbReference type="EMBL" id="JBHSBD010000065">
    <property type="protein sequence ID" value="MFC3969531.1"/>
    <property type="molecule type" value="Genomic_DNA"/>
</dbReference>
<dbReference type="RefSeq" id="WP_247259769.1">
    <property type="nucleotide sequence ID" value="NZ_JALJQZ010000004.1"/>
</dbReference>